<organism evidence="5 6">
    <name type="scientific">Clostridium taeniosporum</name>
    <dbReference type="NCBI Taxonomy" id="394958"/>
    <lineage>
        <taxon>Bacteria</taxon>
        <taxon>Bacillati</taxon>
        <taxon>Bacillota</taxon>
        <taxon>Clostridia</taxon>
        <taxon>Eubacteriales</taxon>
        <taxon>Clostridiaceae</taxon>
        <taxon>Clostridium</taxon>
    </lineage>
</organism>
<feature type="domain" description="Core-binding (CB)" evidence="4">
    <location>
        <begin position="1"/>
        <end position="85"/>
    </location>
</feature>
<protein>
    <recommendedName>
        <fullName evidence="4">Core-binding (CB) domain-containing protein</fullName>
    </recommendedName>
</protein>
<keyword evidence="6" id="KW-1185">Reference proteome</keyword>
<evidence type="ECO:0000256" key="2">
    <source>
        <dbReference type="ARBA" id="ARBA00023125"/>
    </source>
</evidence>
<dbReference type="Pfam" id="PF02899">
    <property type="entry name" value="Phage_int_SAM_1"/>
    <property type="match status" value="1"/>
</dbReference>
<reference evidence="6" key="1">
    <citation type="submission" date="2016-09" db="EMBL/GenBank/DDBJ databases">
        <title>Genomics of Clostridium taeniosporum, an organism which forms endospores with ribbon-like appendages.</title>
        <authorList>
            <person name="Walker J.R."/>
        </authorList>
    </citation>
    <scope>NUCLEOTIDE SEQUENCE [LARGE SCALE GENOMIC DNA]</scope>
    <source>
        <strain evidence="6">1/k</strain>
    </source>
</reference>
<dbReference type="RefSeq" id="WP_069679593.1">
    <property type="nucleotide sequence ID" value="NZ_CP017253.2"/>
</dbReference>
<dbReference type="AlphaFoldDB" id="A0A1D7XJD5"/>
<sequence length="104" mass="12157">MATDFVEKFKRYLQEDGKSAKTIESYVGDIAGFVAYLQNMGVKFQGELKRFYVTSFRNHIIESQYEIATINKKINSLQAFNKFLVKNNFSNENVVDIRKDRMKV</sequence>
<dbReference type="InterPro" id="IPR004107">
    <property type="entry name" value="Integrase_SAM-like_N"/>
</dbReference>
<dbReference type="InterPro" id="IPR010998">
    <property type="entry name" value="Integrase_recombinase_N"/>
</dbReference>
<evidence type="ECO:0000259" key="4">
    <source>
        <dbReference type="PROSITE" id="PS51900"/>
    </source>
</evidence>
<evidence type="ECO:0000256" key="3">
    <source>
        <dbReference type="PROSITE-ProRule" id="PRU01248"/>
    </source>
</evidence>
<dbReference type="InterPro" id="IPR044068">
    <property type="entry name" value="CB"/>
</dbReference>
<evidence type="ECO:0000256" key="1">
    <source>
        <dbReference type="ARBA" id="ARBA00008857"/>
    </source>
</evidence>
<dbReference type="GO" id="GO:0015074">
    <property type="term" value="P:DNA integration"/>
    <property type="evidence" value="ECO:0007669"/>
    <property type="project" value="InterPro"/>
</dbReference>
<dbReference type="OrthoDB" id="184666at2"/>
<gene>
    <name evidence="5" type="ORF">BGI42_06680</name>
</gene>
<dbReference type="EMBL" id="CP017253">
    <property type="protein sequence ID" value="AOR23442.1"/>
    <property type="molecule type" value="Genomic_DNA"/>
</dbReference>
<comment type="similarity">
    <text evidence="1">Belongs to the 'phage' integrase family.</text>
</comment>
<dbReference type="PROSITE" id="PS51900">
    <property type="entry name" value="CB"/>
    <property type="match status" value="1"/>
</dbReference>
<accession>A0A1D7XJD5</accession>
<name>A0A1D7XJD5_9CLOT</name>
<dbReference type="KEGG" id="ctae:BGI42_06680"/>
<dbReference type="Proteomes" id="UP000094652">
    <property type="component" value="Chromosome"/>
</dbReference>
<evidence type="ECO:0000313" key="5">
    <source>
        <dbReference type="EMBL" id="AOR23442.1"/>
    </source>
</evidence>
<dbReference type="Gene3D" id="1.10.150.130">
    <property type="match status" value="1"/>
</dbReference>
<evidence type="ECO:0000313" key="6">
    <source>
        <dbReference type="Proteomes" id="UP000094652"/>
    </source>
</evidence>
<dbReference type="SUPFAM" id="SSF47823">
    <property type="entry name" value="lambda integrase-like, N-terminal domain"/>
    <property type="match status" value="1"/>
</dbReference>
<keyword evidence="2 3" id="KW-0238">DNA-binding</keyword>
<dbReference type="GO" id="GO:0003677">
    <property type="term" value="F:DNA binding"/>
    <property type="evidence" value="ECO:0007669"/>
    <property type="project" value="UniProtKB-UniRule"/>
</dbReference>
<proteinExistence type="inferred from homology"/>